<evidence type="ECO:0008006" key="3">
    <source>
        <dbReference type="Google" id="ProtNLM"/>
    </source>
</evidence>
<gene>
    <name evidence="1" type="ORF">GJR95_38580</name>
</gene>
<sequence length="157" mass="17307">MKRYIYLFSLVISLAGLNSCSKSSDPAPDPVVVGKWASDYLLTSGFVAPYTSSNALKLNPLVYGINDVYDIKSDKTFVVTDRSTSVIQTFPGTWDYSGTQLNLKYNDGNTETLTYDASTTPAHLSFAPVAVQDTLQNPTTKVKEVVKFNLQLVYTKQ</sequence>
<protein>
    <recommendedName>
        <fullName evidence="3">Lipocalin-like domain-containing protein</fullName>
    </recommendedName>
</protein>
<organism evidence="1 2">
    <name type="scientific">Spirosoma endbachense</name>
    <dbReference type="NCBI Taxonomy" id="2666025"/>
    <lineage>
        <taxon>Bacteria</taxon>
        <taxon>Pseudomonadati</taxon>
        <taxon>Bacteroidota</taxon>
        <taxon>Cytophagia</taxon>
        <taxon>Cytophagales</taxon>
        <taxon>Cytophagaceae</taxon>
        <taxon>Spirosoma</taxon>
    </lineage>
</organism>
<dbReference type="RefSeq" id="WP_162390962.1">
    <property type="nucleotide sequence ID" value="NZ_CP045997.1"/>
</dbReference>
<proteinExistence type="predicted"/>
<evidence type="ECO:0000313" key="1">
    <source>
        <dbReference type="EMBL" id="QHW00571.1"/>
    </source>
</evidence>
<dbReference type="KEGG" id="senf:GJR95_38580"/>
<evidence type="ECO:0000313" key="2">
    <source>
        <dbReference type="Proteomes" id="UP000464577"/>
    </source>
</evidence>
<dbReference type="AlphaFoldDB" id="A0A6P1W9H3"/>
<dbReference type="Proteomes" id="UP000464577">
    <property type="component" value="Chromosome"/>
</dbReference>
<name>A0A6P1W9H3_9BACT</name>
<keyword evidence="2" id="KW-1185">Reference proteome</keyword>
<accession>A0A6P1W9H3</accession>
<dbReference type="EMBL" id="CP045997">
    <property type="protein sequence ID" value="QHW00571.1"/>
    <property type="molecule type" value="Genomic_DNA"/>
</dbReference>
<reference evidence="1 2" key="1">
    <citation type="submission" date="2019-11" db="EMBL/GenBank/DDBJ databases">
        <title>Spirosoma endbachense sp. nov., isolated from a natural salt meadow.</title>
        <authorList>
            <person name="Rojas J."/>
            <person name="Ambika Manirajan B."/>
            <person name="Ratering S."/>
            <person name="Suarez C."/>
            <person name="Geissler-Plaum R."/>
            <person name="Schnell S."/>
        </authorList>
    </citation>
    <scope>NUCLEOTIDE SEQUENCE [LARGE SCALE GENOMIC DNA]</scope>
    <source>
        <strain evidence="1 2">I-24</strain>
    </source>
</reference>